<organism evidence="2">
    <name type="scientific">Spodoptera frugiperda</name>
    <name type="common">Fall armyworm</name>
    <dbReference type="NCBI Taxonomy" id="7108"/>
    <lineage>
        <taxon>Eukaryota</taxon>
        <taxon>Metazoa</taxon>
        <taxon>Ecdysozoa</taxon>
        <taxon>Arthropoda</taxon>
        <taxon>Hexapoda</taxon>
        <taxon>Insecta</taxon>
        <taxon>Pterygota</taxon>
        <taxon>Neoptera</taxon>
        <taxon>Endopterygota</taxon>
        <taxon>Lepidoptera</taxon>
        <taxon>Glossata</taxon>
        <taxon>Ditrysia</taxon>
        <taxon>Noctuoidea</taxon>
        <taxon>Noctuidae</taxon>
        <taxon>Amphipyrinae</taxon>
        <taxon>Spodoptera</taxon>
    </lineage>
</organism>
<dbReference type="EMBL" id="ODYU01008440">
    <property type="protein sequence ID" value="SOQ52058.1"/>
    <property type="molecule type" value="Genomic_DNA"/>
</dbReference>
<sequence>MNVIFTVNTNLTTPRKPKSFKPFRLQSVPNNYTNIHILEKHNPLSGAIGRIDPLAFRGSKRFMLGNGQKQSDNGDDEEAKQELKRSK</sequence>
<gene>
    <name evidence="2" type="ORF">SFRICE_031118</name>
</gene>
<accession>A0A2H1WG63</accession>
<evidence type="ECO:0000313" key="2">
    <source>
        <dbReference type="EMBL" id="SOQ52058.1"/>
    </source>
</evidence>
<proteinExistence type="predicted"/>
<dbReference type="AlphaFoldDB" id="A0A2H1WG63"/>
<name>A0A2H1WG63_SPOFR</name>
<evidence type="ECO:0000256" key="1">
    <source>
        <dbReference type="SAM" id="MobiDB-lite"/>
    </source>
</evidence>
<feature type="region of interest" description="Disordered" evidence="1">
    <location>
        <begin position="62"/>
        <end position="87"/>
    </location>
</feature>
<protein>
    <submittedName>
        <fullName evidence="2">SFRICE_031118</fullName>
    </submittedName>
</protein>
<reference evidence="2" key="1">
    <citation type="submission" date="2016-07" db="EMBL/GenBank/DDBJ databases">
        <authorList>
            <person name="Bretaudeau A."/>
        </authorList>
    </citation>
    <scope>NUCLEOTIDE SEQUENCE</scope>
    <source>
        <strain evidence="2">Rice</strain>
        <tissue evidence="2">Whole body</tissue>
    </source>
</reference>